<keyword evidence="2" id="KW-1185">Reference proteome</keyword>
<dbReference type="EMBL" id="VIEB01000299">
    <property type="protein sequence ID" value="TQD96123.1"/>
    <property type="molecule type" value="Genomic_DNA"/>
</dbReference>
<dbReference type="AlphaFoldDB" id="A0A540MBK9"/>
<proteinExistence type="predicted"/>
<name>A0A540MBK9_MALBA</name>
<comment type="caution">
    <text evidence="1">The sequence shown here is derived from an EMBL/GenBank/DDBJ whole genome shotgun (WGS) entry which is preliminary data.</text>
</comment>
<dbReference type="Proteomes" id="UP000315295">
    <property type="component" value="Unassembled WGS sequence"/>
</dbReference>
<sequence length="113" mass="10739">MGAGEETSIVVGALIARAGVAGGGDVASGGELTEALAGAELTRDDNEGEMVAVGGVAVGVGAVAGLGGADAGVGAVAGLGGADAGVGAGLRVATLIFDLHLLFRYRVLLFFLD</sequence>
<organism evidence="1 2">
    <name type="scientific">Malus baccata</name>
    <name type="common">Siberian crab apple</name>
    <name type="synonym">Pyrus baccata</name>
    <dbReference type="NCBI Taxonomy" id="106549"/>
    <lineage>
        <taxon>Eukaryota</taxon>
        <taxon>Viridiplantae</taxon>
        <taxon>Streptophyta</taxon>
        <taxon>Embryophyta</taxon>
        <taxon>Tracheophyta</taxon>
        <taxon>Spermatophyta</taxon>
        <taxon>Magnoliopsida</taxon>
        <taxon>eudicotyledons</taxon>
        <taxon>Gunneridae</taxon>
        <taxon>Pentapetalae</taxon>
        <taxon>rosids</taxon>
        <taxon>fabids</taxon>
        <taxon>Rosales</taxon>
        <taxon>Rosaceae</taxon>
        <taxon>Amygdaloideae</taxon>
        <taxon>Maleae</taxon>
        <taxon>Malus</taxon>
    </lineage>
</organism>
<evidence type="ECO:0000313" key="1">
    <source>
        <dbReference type="EMBL" id="TQD96123.1"/>
    </source>
</evidence>
<evidence type="ECO:0000313" key="2">
    <source>
        <dbReference type="Proteomes" id="UP000315295"/>
    </source>
</evidence>
<protein>
    <submittedName>
        <fullName evidence="1">Uncharacterized protein</fullName>
    </submittedName>
</protein>
<accession>A0A540MBK9</accession>
<gene>
    <name evidence="1" type="ORF">C1H46_018266</name>
</gene>
<reference evidence="1 2" key="1">
    <citation type="journal article" date="2019" name="G3 (Bethesda)">
        <title>Sequencing of a Wild Apple (Malus baccata) Genome Unravels the Differences Between Cultivated and Wild Apple Species Regarding Disease Resistance and Cold Tolerance.</title>
        <authorList>
            <person name="Chen X."/>
        </authorList>
    </citation>
    <scope>NUCLEOTIDE SEQUENCE [LARGE SCALE GENOMIC DNA]</scope>
    <source>
        <strain evidence="2">cv. Shandingzi</strain>
        <tissue evidence="1">Leaves</tissue>
    </source>
</reference>